<evidence type="ECO:0000256" key="1">
    <source>
        <dbReference type="SAM" id="MobiDB-lite"/>
    </source>
</evidence>
<evidence type="ECO:0000313" key="3">
    <source>
        <dbReference type="Proteomes" id="UP000092445"/>
    </source>
</evidence>
<proteinExistence type="predicted"/>
<keyword evidence="3" id="KW-1185">Reference proteome</keyword>
<dbReference type="AlphaFoldDB" id="A0A1A9Z6E3"/>
<dbReference type="VEuPathDB" id="VectorBase:GPAI005298"/>
<sequence>MSETPIPAVVTVMTHEEESEEVRTLLLRHQERIILDLGNTDLLTVLVKNSVLSQSEEDLLLKPYTAIAPPPSPVLPQTTSAPSSVSVIKRKLCAVISNASNSSNSSSNNNLGTNHVTNSGSGSGSAGNNSPSVSVIDDPVQIDNCSLATNSENNAGVNPPSSTGDTNSDHYSTKEELRSLMLNDAEILRLQCSNLIEIIAKSGFEKFKQFCYAIENECPQLIEDLINDRLKCDTENGGRKLAQIYLIPGTKYPRRQIEYPCRASKTSQHTSGQAQGSICRGTYANA</sequence>
<accession>A0A1A9Z6E3</accession>
<reference evidence="3" key="1">
    <citation type="submission" date="2014-03" db="EMBL/GenBank/DDBJ databases">
        <authorList>
            <person name="Aksoy S."/>
            <person name="Warren W."/>
            <person name="Wilson R.K."/>
        </authorList>
    </citation>
    <scope>NUCLEOTIDE SEQUENCE [LARGE SCALE GENOMIC DNA]</scope>
    <source>
        <strain evidence="3">IAEA</strain>
    </source>
</reference>
<protein>
    <recommendedName>
        <fullName evidence="4">CARD domain-containing protein</fullName>
    </recommendedName>
</protein>
<feature type="compositionally biased region" description="Polar residues" evidence="1">
    <location>
        <begin position="149"/>
        <end position="166"/>
    </location>
</feature>
<evidence type="ECO:0008006" key="4">
    <source>
        <dbReference type="Google" id="ProtNLM"/>
    </source>
</evidence>
<dbReference type="Proteomes" id="UP000092445">
    <property type="component" value="Unassembled WGS sequence"/>
</dbReference>
<name>A0A1A9Z6E3_GLOPL</name>
<evidence type="ECO:0000313" key="2">
    <source>
        <dbReference type="EnsemblMetazoa" id="GPAI005298-PA"/>
    </source>
</evidence>
<feature type="region of interest" description="Disordered" evidence="1">
    <location>
        <begin position="149"/>
        <end position="172"/>
    </location>
</feature>
<reference evidence="2" key="2">
    <citation type="submission" date="2020-05" db="UniProtKB">
        <authorList>
            <consortium name="EnsemblMetazoa"/>
        </authorList>
    </citation>
    <scope>IDENTIFICATION</scope>
    <source>
        <strain evidence="2">IAEA</strain>
    </source>
</reference>
<feature type="region of interest" description="Disordered" evidence="1">
    <location>
        <begin position="99"/>
        <end position="133"/>
    </location>
</feature>
<dbReference type="EnsemblMetazoa" id="GPAI005298-RA">
    <property type="protein sequence ID" value="GPAI005298-PA"/>
    <property type="gene ID" value="GPAI005298"/>
</dbReference>
<organism evidence="2 3">
    <name type="scientific">Glossina pallidipes</name>
    <name type="common">Tsetse fly</name>
    <dbReference type="NCBI Taxonomy" id="7398"/>
    <lineage>
        <taxon>Eukaryota</taxon>
        <taxon>Metazoa</taxon>
        <taxon>Ecdysozoa</taxon>
        <taxon>Arthropoda</taxon>
        <taxon>Hexapoda</taxon>
        <taxon>Insecta</taxon>
        <taxon>Pterygota</taxon>
        <taxon>Neoptera</taxon>
        <taxon>Endopterygota</taxon>
        <taxon>Diptera</taxon>
        <taxon>Brachycera</taxon>
        <taxon>Muscomorpha</taxon>
        <taxon>Hippoboscoidea</taxon>
        <taxon>Glossinidae</taxon>
        <taxon>Glossina</taxon>
    </lineage>
</organism>